<name>A0A9P0GBN0_9CUCU</name>
<accession>A0A9P0GBN0</accession>
<sequence length="507" mass="58064">MKDFKENICRVCKNVFCCKVCREKHEYKQHNIFTGCEICISGKTIISLIEENVIRHIVSCHWPLHCVFCKRIFGSEDELFQHNKCPLANKLSTENSPITPHHSYRSNIDSTTPYFFDKKYNKNAKHLKVLSNLVATSTPMQIESDNNLLEKIQEVIITPVDHSEIKENNLEGSSRTNLKRKVTFWDTPITDSFSKKSKNMTMSAQEGSTYYTAREETAEHSIATNRQLVPCLKITETPTIEEDEENEKKLKSVNIFRKNEETIWISAVNISTTQICTNELTSPEMCVPNNQFVTPMVPKGRKMNVLSPTTIQKEEISIKFEGPIQISSTPNNSAIPIKSAPTNQDIFANIEHLPSTSKSNLENWNTVNYNSKDKSEVSSHVKLETNSHNDYSVSNKLWTSVSKMVKTVLQTFSNTIDTVDVGAAISRPLKRHLSDNDLLESPMVKRYKSSDIKCRRNIREMTPIDKYMEAYRKSRSREFHINIVNSLTRTATKTFVDKATQTDEPYI</sequence>
<evidence type="ECO:0000313" key="1">
    <source>
        <dbReference type="EMBL" id="CAH1103672.1"/>
    </source>
</evidence>
<evidence type="ECO:0000313" key="2">
    <source>
        <dbReference type="Proteomes" id="UP001153636"/>
    </source>
</evidence>
<dbReference type="OrthoDB" id="8122210at2759"/>
<keyword evidence="2" id="KW-1185">Reference proteome</keyword>
<dbReference type="EMBL" id="OV651826">
    <property type="protein sequence ID" value="CAH1103672.1"/>
    <property type="molecule type" value="Genomic_DNA"/>
</dbReference>
<gene>
    <name evidence="1" type="ORF">PSYICH_LOCUS4425</name>
</gene>
<dbReference type="Proteomes" id="UP001153636">
    <property type="component" value="Chromosome 14"/>
</dbReference>
<dbReference type="AlphaFoldDB" id="A0A9P0GBN0"/>
<protein>
    <submittedName>
        <fullName evidence="1">Uncharacterized protein</fullName>
    </submittedName>
</protein>
<organism evidence="1 2">
    <name type="scientific">Psylliodes chrysocephalus</name>
    <dbReference type="NCBI Taxonomy" id="3402493"/>
    <lineage>
        <taxon>Eukaryota</taxon>
        <taxon>Metazoa</taxon>
        <taxon>Ecdysozoa</taxon>
        <taxon>Arthropoda</taxon>
        <taxon>Hexapoda</taxon>
        <taxon>Insecta</taxon>
        <taxon>Pterygota</taxon>
        <taxon>Neoptera</taxon>
        <taxon>Endopterygota</taxon>
        <taxon>Coleoptera</taxon>
        <taxon>Polyphaga</taxon>
        <taxon>Cucujiformia</taxon>
        <taxon>Chrysomeloidea</taxon>
        <taxon>Chrysomelidae</taxon>
        <taxon>Galerucinae</taxon>
        <taxon>Alticini</taxon>
        <taxon>Psylliodes</taxon>
    </lineage>
</organism>
<reference evidence="1" key="1">
    <citation type="submission" date="2022-01" db="EMBL/GenBank/DDBJ databases">
        <authorList>
            <person name="King R."/>
        </authorList>
    </citation>
    <scope>NUCLEOTIDE SEQUENCE</scope>
</reference>
<proteinExistence type="predicted"/>